<sequence>MEMVDPDAHLVALKVMRLMRPTLVGLGPVVTCEPTDLVQRLGHAQERPDANVGDGMAGETLAAGQVLLLPQSFGSIYLGETFASYICVHNTTANPVECVTVKADLQSNTSRINLSMHEQAKSPVVLAPGGTIDDVIRYEVKEIGTHILVCEVNYSTPAGYAQSLRKFFKFQVLKPLDVKTKFYNAEIDEIYLEAQIQNVTTSPFCLEKVELDGSEDYSVTPLNTLPNGESVFTVKHMLQPNNSCQFLYCIKPKADIAKDIDTLRQFNNVGKLDIVWRSNLGEKGRLQTSQLQRLPFECKTLRLEILDAKNTVKIGTIFTFNCRVTNTSEQPMKLNVRLEAKFSPDSQYTGCADFMLKQLQSGESAEFPLSICPSKLGLVKVAPLILTNTLQSDQQFTIDNVVDVFVVNSDYNNDPTTHQNKLIRYESATSCLNQKQVQLQVV</sequence>
<feature type="domain" description="Trafficking protein particle complex subunit 13 C-terminal" evidence="3">
    <location>
        <begin position="310"/>
        <end position="406"/>
    </location>
</feature>
<dbReference type="Pfam" id="PF23647">
    <property type="entry name" value="TRAPPC13_M"/>
    <property type="match status" value="1"/>
</dbReference>
<keyword evidence="5" id="KW-1185">Reference proteome</keyword>
<dbReference type="PANTHER" id="PTHR13134">
    <property type="entry name" value="TRAFFICKING PROTEIN PARTICLE COMPLEX SUBUNIT 13"/>
    <property type="match status" value="1"/>
</dbReference>
<dbReference type="AlphaFoldDB" id="A0A6P4ISX3"/>
<proteinExistence type="inferred from homology"/>
<dbReference type="GeneID" id="108077234"/>
<evidence type="ECO:0000259" key="2">
    <source>
        <dbReference type="Pfam" id="PF06159"/>
    </source>
</evidence>
<dbReference type="OrthoDB" id="10250284at2759"/>
<accession>A0A6P4ISX3</accession>
<dbReference type="InterPro" id="IPR055427">
    <property type="entry name" value="TRAPPC13_N"/>
</dbReference>
<reference evidence="6" key="2">
    <citation type="submission" date="2025-08" db="UniProtKB">
        <authorList>
            <consortium name="RefSeq"/>
        </authorList>
    </citation>
    <scope>IDENTIFICATION</scope>
    <source>
        <strain evidence="6">14028-0561.14</strain>
        <tissue evidence="6">Whole fly</tissue>
    </source>
</reference>
<dbReference type="PANTHER" id="PTHR13134:SF3">
    <property type="entry name" value="TRAFFICKING PROTEIN PARTICLE COMPLEX SUBUNIT 13"/>
    <property type="match status" value="1"/>
</dbReference>
<feature type="domain" description="Trafficking protein particle complex subunit 13 middle" evidence="4">
    <location>
        <begin position="176"/>
        <end position="293"/>
    </location>
</feature>
<organism evidence="5 6">
    <name type="scientific">Drosophila kikkawai</name>
    <name type="common">Fruit fly</name>
    <dbReference type="NCBI Taxonomy" id="30033"/>
    <lineage>
        <taxon>Eukaryota</taxon>
        <taxon>Metazoa</taxon>
        <taxon>Ecdysozoa</taxon>
        <taxon>Arthropoda</taxon>
        <taxon>Hexapoda</taxon>
        <taxon>Insecta</taxon>
        <taxon>Pterygota</taxon>
        <taxon>Neoptera</taxon>
        <taxon>Endopterygota</taxon>
        <taxon>Diptera</taxon>
        <taxon>Brachycera</taxon>
        <taxon>Muscomorpha</taxon>
        <taxon>Ephydroidea</taxon>
        <taxon>Drosophilidae</taxon>
        <taxon>Drosophila</taxon>
        <taxon>Sophophora</taxon>
    </lineage>
</organism>
<reference evidence="5" key="1">
    <citation type="submission" date="2025-05" db="UniProtKB">
        <authorList>
            <consortium name="RefSeq"/>
        </authorList>
    </citation>
    <scope>NUCLEOTIDE SEQUENCE [LARGE SCALE GENOMIC DNA]</scope>
    <source>
        <strain evidence="5">14028-0561.14</strain>
    </source>
</reference>
<evidence type="ECO:0000259" key="4">
    <source>
        <dbReference type="Pfam" id="PF23647"/>
    </source>
</evidence>
<dbReference type="Proteomes" id="UP001652661">
    <property type="component" value="Chromosome 2L"/>
</dbReference>
<evidence type="ECO:0000313" key="6">
    <source>
        <dbReference type="RefSeq" id="XP_017025981.1"/>
    </source>
</evidence>
<dbReference type="Pfam" id="PF23643">
    <property type="entry name" value="TRAPPC13_C"/>
    <property type="match status" value="1"/>
</dbReference>
<feature type="domain" description="Trafficking protein particle complex subunit 13 N-terminal" evidence="2">
    <location>
        <begin position="9"/>
        <end position="172"/>
    </location>
</feature>
<evidence type="ECO:0000313" key="5">
    <source>
        <dbReference type="Proteomes" id="UP001652661"/>
    </source>
</evidence>
<protein>
    <submittedName>
        <fullName evidence="6">Probable trafficking protein particle complex subunit 13 homolog</fullName>
    </submittedName>
</protein>
<comment type="similarity">
    <text evidence="1">Belongs to the TRAPPC13 family.</text>
</comment>
<dbReference type="InterPro" id="IPR055429">
    <property type="entry name" value="TRAPPC13_M"/>
</dbReference>
<dbReference type="InterPro" id="IPR055428">
    <property type="entry name" value="TRAPPC13_C"/>
</dbReference>
<name>A0A6P4ISX3_DROKI</name>
<evidence type="ECO:0000256" key="1">
    <source>
        <dbReference type="ARBA" id="ARBA00010785"/>
    </source>
</evidence>
<gene>
    <name evidence="6" type="primary">LOC108077234</name>
</gene>
<evidence type="ECO:0000259" key="3">
    <source>
        <dbReference type="Pfam" id="PF23643"/>
    </source>
</evidence>
<dbReference type="RefSeq" id="XP_017025981.1">
    <property type="nucleotide sequence ID" value="XM_017170492.2"/>
</dbReference>
<dbReference type="GO" id="GO:1990072">
    <property type="term" value="C:TRAPPIII protein complex"/>
    <property type="evidence" value="ECO:0007669"/>
    <property type="project" value="TreeGrafter"/>
</dbReference>
<dbReference type="Pfam" id="PF06159">
    <property type="entry name" value="TRAPPC13_N"/>
    <property type="match status" value="1"/>
</dbReference>
<dbReference type="InterPro" id="IPR010378">
    <property type="entry name" value="TRAPPC13"/>
</dbReference>